<proteinExistence type="predicted"/>
<accession>A0AAU3I7Z5</accession>
<sequence length="51" mass="5798">MIRSTRLVDLVNTMDPKLVAAAFGMDPQATLIYLSGRIDETRLSQWETDRT</sequence>
<dbReference type="AlphaFoldDB" id="A0AAU3I7Z5"/>
<gene>
    <name evidence="1" type="ORF">OG699_42125</name>
</gene>
<name>A0AAU3I7Z5_9ACTN</name>
<evidence type="ECO:0000313" key="1">
    <source>
        <dbReference type="EMBL" id="WTZ13981.1"/>
    </source>
</evidence>
<organism evidence="1">
    <name type="scientific">Streptomyces sp. NBC_01393</name>
    <dbReference type="NCBI Taxonomy" id="2903851"/>
    <lineage>
        <taxon>Bacteria</taxon>
        <taxon>Bacillati</taxon>
        <taxon>Actinomycetota</taxon>
        <taxon>Actinomycetes</taxon>
        <taxon>Kitasatosporales</taxon>
        <taxon>Streptomycetaceae</taxon>
        <taxon>Streptomyces</taxon>
    </lineage>
</organism>
<reference evidence="1" key="1">
    <citation type="submission" date="2022-10" db="EMBL/GenBank/DDBJ databases">
        <title>The complete genomes of actinobacterial strains from the NBC collection.</title>
        <authorList>
            <person name="Joergensen T.S."/>
            <person name="Alvarez Arevalo M."/>
            <person name="Sterndorff E.B."/>
            <person name="Faurdal D."/>
            <person name="Vuksanovic O."/>
            <person name="Mourched A.-S."/>
            <person name="Charusanti P."/>
            <person name="Shaw S."/>
            <person name="Blin K."/>
            <person name="Weber T."/>
        </authorList>
    </citation>
    <scope>NUCLEOTIDE SEQUENCE</scope>
    <source>
        <strain evidence="1">NBC_01393</strain>
    </source>
</reference>
<dbReference type="EMBL" id="CP109546">
    <property type="protein sequence ID" value="WTZ13981.1"/>
    <property type="molecule type" value="Genomic_DNA"/>
</dbReference>
<protein>
    <submittedName>
        <fullName evidence="1">Uncharacterized protein</fullName>
    </submittedName>
</protein>